<proteinExistence type="predicted"/>
<organism evidence="2 3">
    <name type="scientific">Phanerochaete sordida</name>
    <dbReference type="NCBI Taxonomy" id="48140"/>
    <lineage>
        <taxon>Eukaryota</taxon>
        <taxon>Fungi</taxon>
        <taxon>Dikarya</taxon>
        <taxon>Basidiomycota</taxon>
        <taxon>Agaricomycotina</taxon>
        <taxon>Agaricomycetes</taxon>
        <taxon>Polyporales</taxon>
        <taxon>Phanerochaetaceae</taxon>
        <taxon>Phanerochaete</taxon>
    </lineage>
</organism>
<accession>A0A9P3G589</accession>
<reference evidence="2 3" key="1">
    <citation type="submission" date="2021-08" db="EMBL/GenBank/DDBJ databases">
        <title>Draft Genome Sequence of Phanerochaete sordida strain YK-624.</title>
        <authorList>
            <person name="Mori T."/>
            <person name="Dohra H."/>
            <person name="Suzuki T."/>
            <person name="Kawagishi H."/>
            <person name="Hirai H."/>
        </authorList>
    </citation>
    <scope>NUCLEOTIDE SEQUENCE [LARGE SCALE GENOMIC DNA]</scope>
    <source>
        <strain evidence="2 3">YK-624</strain>
    </source>
</reference>
<protein>
    <submittedName>
        <fullName evidence="2">Uncharacterized protein</fullName>
    </submittedName>
</protein>
<feature type="compositionally biased region" description="Basic and acidic residues" evidence="1">
    <location>
        <begin position="105"/>
        <end position="118"/>
    </location>
</feature>
<name>A0A9P3G589_9APHY</name>
<feature type="region of interest" description="Disordered" evidence="1">
    <location>
        <begin position="98"/>
        <end position="118"/>
    </location>
</feature>
<dbReference type="Proteomes" id="UP000703269">
    <property type="component" value="Unassembled WGS sequence"/>
</dbReference>
<evidence type="ECO:0000256" key="1">
    <source>
        <dbReference type="SAM" id="MobiDB-lite"/>
    </source>
</evidence>
<evidence type="ECO:0000313" key="2">
    <source>
        <dbReference type="EMBL" id="GJE88337.1"/>
    </source>
</evidence>
<evidence type="ECO:0000313" key="3">
    <source>
        <dbReference type="Proteomes" id="UP000703269"/>
    </source>
</evidence>
<dbReference type="AlphaFoldDB" id="A0A9P3G589"/>
<keyword evidence="3" id="KW-1185">Reference proteome</keyword>
<comment type="caution">
    <text evidence="2">The sequence shown here is derived from an EMBL/GenBank/DDBJ whole genome shotgun (WGS) entry which is preliminary data.</text>
</comment>
<gene>
    <name evidence="2" type="ORF">PsYK624_044200</name>
</gene>
<dbReference type="EMBL" id="BPQB01000009">
    <property type="protein sequence ID" value="GJE88337.1"/>
    <property type="molecule type" value="Genomic_DNA"/>
</dbReference>
<sequence>MHDVAPAAPADARSMAEHHYHLGPLVGLRECVHGPVDVVVAANVSLYADAMTLGMTRDVGSFYLGFWTNSFGASGSVLVDVVPATCAAAQGEGCVQSWGALTNKPNDRESSQAGREAE</sequence>